<dbReference type="PANTHER" id="PTHR43685:SF11">
    <property type="entry name" value="GLYCOSYLTRANSFERASE TAGX-RELATED"/>
    <property type="match status" value="1"/>
</dbReference>
<sequence length="304" mass="35134">MIVLSGSPKVSVGVVTYNQEKYIEQTVTSILDQDYENLEVIVSDDASADSTQDILTKLHELYPGRLKIIFQQKNIGLAQNCQAVLDACSGEYVCLTGGDDLYIQGKVRKQVEFMQSHPEYLLSYHQVEAFVSKTGQHWYYFTEKIIEGSAEELIENGMEFLPLSVMFVNTRKWPTFRTEAPIASDWLFCIEYLIKNSGNFGFMPGIYASYRRHESNITNVSDNSDNWTAISIMRNEYPQYQRAVERFRSRLTLTEFRAGRLTLVPLLLRFLTSPFSFVWAFFWLFETRLRRRKAPSTQPKGITI</sequence>
<gene>
    <name evidence="3" type="ORF">C8263_14590</name>
</gene>
<evidence type="ECO:0000256" key="1">
    <source>
        <dbReference type="SAM" id="Phobius"/>
    </source>
</evidence>
<accession>A0A2T3W5H6</accession>
<evidence type="ECO:0000259" key="2">
    <source>
        <dbReference type="Pfam" id="PF00535"/>
    </source>
</evidence>
<dbReference type="Proteomes" id="UP000240317">
    <property type="component" value="Unassembled WGS sequence"/>
</dbReference>
<keyword evidence="1" id="KW-1133">Transmembrane helix</keyword>
<evidence type="ECO:0000313" key="4">
    <source>
        <dbReference type="Proteomes" id="UP000240317"/>
    </source>
</evidence>
<dbReference type="InterPro" id="IPR029044">
    <property type="entry name" value="Nucleotide-diphossugar_trans"/>
</dbReference>
<dbReference type="PANTHER" id="PTHR43685">
    <property type="entry name" value="GLYCOSYLTRANSFERASE"/>
    <property type="match status" value="1"/>
</dbReference>
<evidence type="ECO:0000313" key="3">
    <source>
        <dbReference type="EMBL" id="PTA67138.1"/>
    </source>
</evidence>
<protein>
    <recommendedName>
        <fullName evidence="2">Glycosyltransferase 2-like domain-containing protein</fullName>
    </recommendedName>
</protein>
<dbReference type="Pfam" id="PF00535">
    <property type="entry name" value="Glycos_transf_2"/>
    <property type="match status" value="1"/>
</dbReference>
<dbReference type="SUPFAM" id="SSF53448">
    <property type="entry name" value="Nucleotide-diphospho-sugar transferases"/>
    <property type="match status" value="1"/>
</dbReference>
<keyword evidence="1" id="KW-0472">Membrane</keyword>
<comment type="caution">
    <text evidence="3">The sequence shown here is derived from an EMBL/GenBank/DDBJ whole genome shotgun (WGS) entry which is preliminary data.</text>
</comment>
<keyword evidence="4" id="KW-1185">Reference proteome</keyword>
<dbReference type="AlphaFoldDB" id="A0A2T3W5H6"/>
<dbReference type="InterPro" id="IPR001173">
    <property type="entry name" value="Glyco_trans_2-like"/>
</dbReference>
<organism evidence="3 4">
    <name type="scientific">Deinococcus arcticus</name>
    <dbReference type="NCBI Taxonomy" id="2136176"/>
    <lineage>
        <taxon>Bacteria</taxon>
        <taxon>Thermotogati</taxon>
        <taxon>Deinococcota</taxon>
        <taxon>Deinococci</taxon>
        <taxon>Deinococcales</taxon>
        <taxon>Deinococcaceae</taxon>
        <taxon>Deinococcus</taxon>
    </lineage>
</organism>
<feature type="domain" description="Glycosyltransferase 2-like" evidence="2">
    <location>
        <begin position="11"/>
        <end position="141"/>
    </location>
</feature>
<dbReference type="Gene3D" id="3.90.550.10">
    <property type="entry name" value="Spore Coat Polysaccharide Biosynthesis Protein SpsA, Chain A"/>
    <property type="match status" value="1"/>
</dbReference>
<dbReference type="EMBL" id="PYSV01000015">
    <property type="protein sequence ID" value="PTA67138.1"/>
    <property type="molecule type" value="Genomic_DNA"/>
</dbReference>
<name>A0A2T3W5H6_9DEIO</name>
<dbReference type="InterPro" id="IPR050834">
    <property type="entry name" value="Glycosyltransf_2"/>
</dbReference>
<feature type="transmembrane region" description="Helical" evidence="1">
    <location>
        <begin position="266"/>
        <end position="285"/>
    </location>
</feature>
<reference evidence="3 4" key="1">
    <citation type="submission" date="2018-03" db="EMBL/GenBank/DDBJ databases">
        <title>Draft genome of Deinococcus sp. OD32.</title>
        <authorList>
            <person name="Wang X.-P."/>
            <person name="Du Z.-J."/>
        </authorList>
    </citation>
    <scope>NUCLEOTIDE SEQUENCE [LARGE SCALE GENOMIC DNA]</scope>
    <source>
        <strain evidence="3 4">OD32</strain>
    </source>
</reference>
<proteinExistence type="predicted"/>
<keyword evidence="1" id="KW-0812">Transmembrane</keyword>